<dbReference type="InterPro" id="IPR050523">
    <property type="entry name" value="AKR_Detox_Biosynth"/>
</dbReference>
<sequence>MRYRVLGNSGLFVSEMCLGTMTFGPSTGRYAGAGDVGQEEVDRIVRRAFDAGVNFFDTANVYSGGQSEEILGRSLKNLGIARREVVIATKVEHAVGPGPNDSGASRYHIIDQLKTSLARLGTDHVDLYQLHGWDLATPLEETIRALDDVVRQGLVRYVGVSNWAAWQITKALGVAARFSATPFQSVQAYYSLVGRELEREIVPMLESERLGLLVYSPLAGGYLSGKYRGGGTGRRGIIAFPPVDEAKGTPVLAALERIAARHGAPLSTIALAWLLHRPAVTSVILGIKRFEQLEENLKAVDVRLADADLRELNDASALSVEYPGWMFAMADAARANLLRTGVLPDAGART</sequence>
<dbReference type="Proteomes" id="UP000064967">
    <property type="component" value="Chromosome"/>
</dbReference>
<dbReference type="GO" id="GO:0016491">
    <property type="term" value="F:oxidoreductase activity"/>
    <property type="evidence" value="ECO:0007669"/>
    <property type="project" value="UniProtKB-KW"/>
</dbReference>
<evidence type="ECO:0000259" key="2">
    <source>
        <dbReference type="Pfam" id="PF00248"/>
    </source>
</evidence>
<dbReference type="OrthoDB" id="5328358at2"/>
<dbReference type="AlphaFoldDB" id="A0A0K1PQ62"/>
<dbReference type="CDD" id="cd19091">
    <property type="entry name" value="AKR_PsAKR"/>
    <property type="match status" value="1"/>
</dbReference>
<protein>
    <submittedName>
        <fullName evidence="3">Oxidoreductase</fullName>
    </submittedName>
</protein>
<gene>
    <name evidence="3" type="ORF">AKJ09_02332</name>
</gene>
<dbReference type="STRING" id="1391654.AKJ09_02332"/>
<reference evidence="3 4" key="1">
    <citation type="submission" date="2015-08" db="EMBL/GenBank/DDBJ databases">
        <authorList>
            <person name="Babu N.S."/>
            <person name="Beckwith C.J."/>
            <person name="Beseler K.G."/>
            <person name="Brison A."/>
            <person name="Carone J.V."/>
            <person name="Caskin T.P."/>
            <person name="Diamond M."/>
            <person name="Durham M.E."/>
            <person name="Foxe J.M."/>
            <person name="Go M."/>
            <person name="Henderson B.A."/>
            <person name="Jones I.B."/>
            <person name="McGettigan J.A."/>
            <person name="Micheletti S.J."/>
            <person name="Nasrallah M.E."/>
            <person name="Ortiz D."/>
            <person name="Piller C.R."/>
            <person name="Privatt S.R."/>
            <person name="Schneider S.L."/>
            <person name="Sharp S."/>
            <person name="Smith T.C."/>
            <person name="Stanton J.D."/>
            <person name="Ullery H.E."/>
            <person name="Wilson R.J."/>
            <person name="Serrano M.G."/>
            <person name="Buck G."/>
            <person name="Lee V."/>
            <person name="Wang Y."/>
            <person name="Carvalho R."/>
            <person name="Voegtly L."/>
            <person name="Shi R."/>
            <person name="Duckworth R."/>
            <person name="Johnson A."/>
            <person name="Loviza R."/>
            <person name="Walstead R."/>
            <person name="Shah Z."/>
            <person name="Kiflezghi M."/>
            <person name="Wade K."/>
            <person name="Ball S.L."/>
            <person name="Bradley K.W."/>
            <person name="Asai D.J."/>
            <person name="Bowman C.A."/>
            <person name="Russell D.A."/>
            <person name="Pope W.H."/>
            <person name="Jacobs-Sera D."/>
            <person name="Hendrix R.W."/>
            <person name="Hatfull G.F."/>
        </authorList>
    </citation>
    <scope>NUCLEOTIDE SEQUENCE [LARGE SCALE GENOMIC DNA]</scope>
    <source>
        <strain evidence="3 4">DSM 27648</strain>
    </source>
</reference>
<name>A0A0K1PQ62_9BACT</name>
<feature type="domain" description="NADP-dependent oxidoreductase" evidence="2">
    <location>
        <begin position="15"/>
        <end position="315"/>
    </location>
</feature>
<dbReference type="InterPro" id="IPR023210">
    <property type="entry name" value="NADP_OxRdtase_dom"/>
</dbReference>
<dbReference type="GO" id="GO:0005829">
    <property type="term" value="C:cytosol"/>
    <property type="evidence" value="ECO:0007669"/>
    <property type="project" value="TreeGrafter"/>
</dbReference>
<dbReference type="Gene3D" id="3.20.20.100">
    <property type="entry name" value="NADP-dependent oxidoreductase domain"/>
    <property type="match status" value="1"/>
</dbReference>
<dbReference type="KEGG" id="llu:AKJ09_02332"/>
<accession>A0A0K1PQ62</accession>
<proteinExistence type="predicted"/>
<dbReference type="InterPro" id="IPR036812">
    <property type="entry name" value="NAD(P)_OxRdtase_dom_sf"/>
</dbReference>
<organism evidence="3 4">
    <name type="scientific">Labilithrix luteola</name>
    <dbReference type="NCBI Taxonomy" id="1391654"/>
    <lineage>
        <taxon>Bacteria</taxon>
        <taxon>Pseudomonadati</taxon>
        <taxon>Myxococcota</taxon>
        <taxon>Polyangia</taxon>
        <taxon>Polyangiales</taxon>
        <taxon>Labilitrichaceae</taxon>
        <taxon>Labilithrix</taxon>
    </lineage>
</organism>
<keyword evidence="4" id="KW-1185">Reference proteome</keyword>
<dbReference type="RefSeq" id="WP_146647074.1">
    <property type="nucleotide sequence ID" value="NZ_CP012333.1"/>
</dbReference>
<dbReference type="PATRIC" id="fig|1391654.3.peg.2359"/>
<evidence type="ECO:0000313" key="3">
    <source>
        <dbReference type="EMBL" id="AKU95668.1"/>
    </source>
</evidence>
<dbReference type="Pfam" id="PF00248">
    <property type="entry name" value="Aldo_ket_red"/>
    <property type="match status" value="1"/>
</dbReference>
<dbReference type="EMBL" id="CP012333">
    <property type="protein sequence ID" value="AKU95668.1"/>
    <property type="molecule type" value="Genomic_DNA"/>
</dbReference>
<dbReference type="SUPFAM" id="SSF51430">
    <property type="entry name" value="NAD(P)-linked oxidoreductase"/>
    <property type="match status" value="1"/>
</dbReference>
<dbReference type="PANTHER" id="PTHR43364:SF18">
    <property type="entry name" value="OXIDOREDUCTASE"/>
    <property type="match status" value="1"/>
</dbReference>
<evidence type="ECO:0000256" key="1">
    <source>
        <dbReference type="ARBA" id="ARBA00023002"/>
    </source>
</evidence>
<evidence type="ECO:0000313" key="4">
    <source>
        <dbReference type="Proteomes" id="UP000064967"/>
    </source>
</evidence>
<keyword evidence="1" id="KW-0560">Oxidoreductase</keyword>
<dbReference type="FunFam" id="3.20.20.100:FF:000004">
    <property type="entry name" value="Oxidoreductase, aldo/keto reductase"/>
    <property type="match status" value="1"/>
</dbReference>
<dbReference type="PANTHER" id="PTHR43364">
    <property type="entry name" value="NADH-SPECIFIC METHYLGLYOXAL REDUCTASE-RELATED"/>
    <property type="match status" value="1"/>
</dbReference>